<accession>A0A2S0Q9I0</accession>
<name>A0A2S0Q9I0_NODSP</name>
<evidence type="ECO:0000313" key="2">
    <source>
        <dbReference type="EMBL" id="AVZ31028.1"/>
    </source>
</evidence>
<feature type="signal peptide" evidence="1">
    <location>
        <begin position="1"/>
        <end position="25"/>
    </location>
</feature>
<gene>
    <name evidence="2" type="ORF">BMF81_03290</name>
</gene>
<dbReference type="RefSeq" id="WP_006194672.1">
    <property type="nucleotide sequence ID" value="NZ_CAWNZE010000001.1"/>
</dbReference>
<dbReference type="EMBL" id="CP020114">
    <property type="protein sequence ID" value="AVZ31028.1"/>
    <property type="molecule type" value="Genomic_DNA"/>
</dbReference>
<dbReference type="KEGG" id="nsp:BMF81_03290"/>
<dbReference type="GeneID" id="78018570"/>
<reference evidence="2 3" key="1">
    <citation type="submission" date="2017-03" db="EMBL/GenBank/DDBJ databases">
        <title>Comparative genomics of the toxic Baltic Sea cyanobacteria Nodularia spumigena UHCC 0039 and its response on varying salinity.</title>
        <authorList>
            <person name="Teikari J.E."/>
        </authorList>
    </citation>
    <scope>NUCLEOTIDE SEQUENCE [LARGE SCALE GENOMIC DNA]</scope>
    <source>
        <strain evidence="2 3">UHCC 0039</strain>
    </source>
</reference>
<sequence length="102" mass="11278">MYKKLKLVILASLFMILSFVLPIKADTSSSYVNENSSEIQELGQPIKTYFLTVLPEGTKREVKIDPPATKIVVTSQSGDTGIRCGDGVSRCRTQSQINHWGC</sequence>
<feature type="chain" id="PRO_5015651533" evidence="1">
    <location>
        <begin position="26"/>
        <end position="102"/>
    </location>
</feature>
<evidence type="ECO:0000313" key="3">
    <source>
        <dbReference type="Proteomes" id="UP000244056"/>
    </source>
</evidence>
<keyword evidence="1" id="KW-0732">Signal</keyword>
<dbReference type="Proteomes" id="UP000244056">
    <property type="component" value="Chromosome"/>
</dbReference>
<dbReference type="AlphaFoldDB" id="A0A2S0Q9I0"/>
<protein>
    <submittedName>
        <fullName evidence="2">Uncharacterized protein</fullName>
    </submittedName>
</protein>
<evidence type="ECO:0000256" key="1">
    <source>
        <dbReference type="SAM" id="SignalP"/>
    </source>
</evidence>
<proteinExistence type="predicted"/>
<organism evidence="2 3">
    <name type="scientific">Nodularia spumigena UHCC 0039</name>
    <dbReference type="NCBI Taxonomy" id="1914872"/>
    <lineage>
        <taxon>Bacteria</taxon>
        <taxon>Bacillati</taxon>
        <taxon>Cyanobacteriota</taxon>
        <taxon>Cyanophyceae</taxon>
        <taxon>Nostocales</taxon>
        <taxon>Nodulariaceae</taxon>
        <taxon>Nodularia</taxon>
    </lineage>
</organism>